<gene>
    <name evidence="1" type="ORF">JI435_036540</name>
</gene>
<dbReference type="AlphaFoldDB" id="A0A7U2EYJ6"/>
<accession>A0A7U2EYJ6</accession>
<dbReference type="EMBL" id="CP069025">
    <property type="protein sequence ID" value="QRC93425.1"/>
    <property type="molecule type" value="Genomic_DNA"/>
</dbReference>
<organism evidence="1 2">
    <name type="scientific">Phaeosphaeria nodorum (strain SN15 / ATCC MYA-4574 / FGSC 10173)</name>
    <name type="common">Glume blotch fungus</name>
    <name type="synonym">Parastagonospora nodorum</name>
    <dbReference type="NCBI Taxonomy" id="321614"/>
    <lineage>
        <taxon>Eukaryota</taxon>
        <taxon>Fungi</taxon>
        <taxon>Dikarya</taxon>
        <taxon>Ascomycota</taxon>
        <taxon>Pezizomycotina</taxon>
        <taxon>Dothideomycetes</taxon>
        <taxon>Pleosporomycetidae</taxon>
        <taxon>Pleosporales</taxon>
        <taxon>Pleosporineae</taxon>
        <taxon>Phaeosphaeriaceae</taxon>
        <taxon>Parastagonospora</taxon>
    </lineage>
</organism>
<dbReference type="Proteomes" id="UP000663193">
    <property type="component" value="Chromosome 3"/>
</dbReference>
<dbReference type="KEGG" id="pno:SNOG_03654"/>
<keyword evidence="2" id="KW-1185">Reference proteome</keyword>
<proteinExistence type="predicted"/>
<evidence type="ECO:0000313" key="1">
    <source>
        <dbReference type="EMBL" id="QRC93425.1"/>
    </source>
</evidence>
<sequence length="194" mass="22241">MGTQDTDYPDHKLITIPPFPLAMEKVLVYWYTREHHVTTDASIRYARTHGSSAPTTLTAIDKPLLVVEMATIAALFGDYQLEANLFRRFRSLISHFEAFDFVKIVELLFQNQFDEWTTIDGIRALLALHVVRNDYDRISHPKWSSIINQALYALPEFKEKLVWAIQAEAKTKYLPAEVDPEDQNLLTLTMGDGA</sequence>
<protein>
    <submittedName>
        <fullName evidence="1">Uncharacterized protein</fullName>
    </submittedName>
</protein>
<reference evidence="2" key="1">
    <citation type="journal article" date="2021" name="BMC Genomics">
        <title>Chromosome-level genome assembly and manually-curated proteome of model necrotroph Parastagonospora nodorum Sn15 reveals a genome-wide trove of candidate effector homologs, and redundancy of virulence-related functions within an accessory chromosome.</title>
        <authorList>
            <person name="Bertazzoni S."/>
            <person name="Jones D.A.B."/>
            <person name="Phan H.T."/>
            <person name="Tan K.-C."/>
            <person name="Hane J.K."/>
        </authorList>
    </citation>
    <scope>NUCLEOTIDE SEQUENCE [LARGE SCALE GENOMIC DNA]</scope>
    <source>
        <strain evidence="2">SN15 / ATCC MYA-4574 / FGSC 10173)</strain>
    </source>
</reference>
<dbReference type="VEuPathDB" id="FungiDB:JI435_036540"/>
<evidence type="ECO:0000313" key="2">
    <source>
        <dbReference type="Proteomes" id="UP000663193"/>
    </source>
</evidence>
<dbReference type="RefSeq" id="XP_001794208.1">
    <property type="nucleotide sequence ID" value="XM_001794156.1"/>
</dbReference>
<name>A0A7U2EYJ6_PHANO</name>